<keyword evidence="3" id="KW-1185">Reference proteome</keyword>
<dbReference type="AlphaFoldDB" id="A0A371HJI3"/>
<dbReference type="STRING" id="157652.A0A371HJI3"/>
<protein>
    <recommendedName>
        <fullName evidence="1">Polyphenol oxidase C-terminal domain-containing protein</fullName>
    </recommendedName>
</protein>
<reference evidence="2" key="1">
    <citation type="submission" date="2018-05" db="EMBL/GenBank/DDBJ databases">
        <title>Draft genome of Mucuna pruriens seed.</title>
        <authorList>
            <person name="Nnadi N.E."/>
            <person name="Vos R."/>
            <person name="Hasami M.H."/>
            <person name="Devisetty U.K."/>
            <person name="Aguiy J.C."/>
        </authorList>
    </citation>
    <scope>NUCLEOTIDE SEQUENCE [LARGE SCALE GENOMIC DNA]</scope>
    <source>
        <strain evidence="2">JCA_2017</strain>
    </source>
</reference>
<gene>
    <name evidence="2" type="ORF">CR513_13560</name>
</gene>
<organism evidence="2 3">
    <name type="scientific">Mucuna pruriens</name>
    <name type="common">Velvet bean</name>
    <name type="synonym">Dolichos pruriens</name>
    <dbReference type="NCBI Taxonomy" id="157652"/>
    <lineage>
        <taxon>Eukaryota</taxon>
        <taxon>Viridiplantae</taxon>
        <taxon>Streptophyta</taxon>
        <taxon>Embryophyta</taxon>
        <taxon>Tracheophyta</taxon>
        <taxon>Spermatophyta</taxon>
        <taxon>Magnoliopsida</taxon>
        <taxon>eudicotyledons</taxon>
        <taxon>Gunneridae</taxon>
        <taxon>Pentapetalae</taxon>
        <taxon>rosids</taxon>
        <taxon>fabids</taxon>
        <taxon>Fabales</taxon>
        <taxon>Fabaceae</taxon>
        <taxon>Papilionoideae</taxon>
        <taxon>50 kb inversion clade</taxon>
        <taxon>NPAAA clade</taxon>
        <taxon>indigoferoid/millettioid clade</taxon>
        <taxon>Phaseoleae</taxon>
        <taxon>Mucuna</taxon>
    </lineage>
</organism>
<dbReference type="EMBL" id="QJKJ01002429">
    <property type="protein sequence ID" value="RDY02930.1"/>
    <property type="molecule type" value="Genomic_DNA"/>
</dbReference>
<name>A0A371HJI3_MUCPR</name>
<comment type="caution">
    <text evidence="2">The sequence shown here is derived from an EMBL/GenBank/DDBJ whole genome shotgun (WGS) entry which is preliminary data.</text>
</comment>
<evidence type="ECO:0000259" key="1">
    <source>
        <dbReference type="Pfam" id="PF12143"/>
    </source>
</evidence>
<proteinExistence type="predicted"/>
<dbReference type="PANTHER" id="PTHR36608:SF1">
    <property type="entry name" value="POLYPHENOL OXIDASE C, CHLOROPLASTIC-LIKE"/>
    <property type="match status" value="1"/>
</dbReference>
<dbReference type="InterPro" id="IPR022740">
    <property type="entry name" value="Polyphenol_oxidase_C"/>
</dbReference>
<feature type="non-terminal residue" evidence="2">
    <location>
        <position position="1"/>
    </location>
</feature>
<dbReference type="OrthoDB" id="1915073at2759"/>
<dbReference type="Pfam" id="PF12143">
    <property type="entry name" value="PPO1_KFDV"/>
    <property type="match status" value="2"/>
</dbReference>
<accession>A0A371HJI3</accession>
<dbReference type="Proteomes" id="UP000257109">
    <property type="component" value="Unassembled WGS sequence"/>
</dbReference>
<evidence type="ECO:0000313" key="2">
    <source>
        <dbReference type="EMBL" id="RDY02930.1"/>
    </source>
</evidence>
<feature type="domain" description="Polyphenol oxidase C-terminal" evidence="1">
    <location>
        <begin position="290"/>
        <end position="412"/>
    </location>
</feature>
<feature type="domain" description="Polyphenol oxidase C-terminal" evidence="1">
    <location>
        <begin position="92"/>
        <end position="205"/>
    </location>
</feature>
<sequence>MASISSLSLVSAIKNFSHNNSKASPFPFSQVQSAKYRKPNILKMSCSGDQNKRRSEGEVQGRRNVVLGLGGLCGAVALNNNNSLAAFAGPTFPVVLDSAVTTEVKRPEKSRSKKEKEEKEEVVVIDGIEFDGTKGVKFDVIINDPDYKHVEPSDRHFAGSFVSLPQSDRKIVTSLSLGITDLLDDLGADNDDTIFVTLVPRYVSFVSTVNKLSQNNSSASPYPFSQFQSANYRKSKIPRMSCSGDQKNKTSEEEVPGRRNVLLGLGGLCAAVALNTPLATFAAPTPTPAFPVLLDSAVSTVVKRPAKSRSKIQKEEEEEVLVINGIEFDGTKGHRFDVIINDKNYKDVQPINTEFAGSFVSLPQSSRKIVTSLSLGITDLLDDLGADNDDTIFVTLVPRYGRVKISDVKIELLA</sequence>
<evidence type="ECO:0000313" key="3">
    <source>
        <dbReference type="Proteomes" id="UP000257109"/>
    </source>
</evidence>
<dbReference type="PANTHER" id="PTHR36608">
    <property type="entry name" value="POLYPHENOL OXIDASE C, CHLOROPLASTIC-LIKE"/>
    <property type="match status" value="1"/>
</dbReference>
<dbReference type="GO" id="GO:0004097">
    <property type="term" value="F:catechol oxidase activity"/>
    <property type="evidence" value="ECO:0007669"/>
    <property type="project" value="InterPro"/>
</dbReference>